<name>A0A3P8VWI8_CYNSE</name>
<dbReference type="AlphaFoldDB" id="A0A3P8VWI8"/>
<dbReference type="InterPro" id="IPR028346">
    <property type="entry name" value="HAUS2"/>
</dbReference>
<dbReference type="CTD" id="55142"/>
<dbReference type="GO" id="GO:0007020">
    <property type="term" value="P:microtubule nucleation"/>
    <property type="evidence" value="ECO:0007669"/>
    <property type="project" value="TreeGrafter"/>
</dbReference>
<dbReference type="GO" id="GO:0005813">
    <property type="term" value="C:centrosome"/>
    <property type="evidence" value="ECO:0007669"/>
    <property type="project" value="TreeGrafter"/>
</dbReference>
<dbReference type="KEGG" id="csem:103381912"/>
<dbReference type="Proteomes" id="UP000265120">
    <property type="component" value="Chromosome 1"/>
</dbReference>
<proteinExistence type="predicted"/>
<dbReference type="OMA" id="HQWDLSP"/>
<keyword evidence="3" id="KW-1185">Reference proteome</keyword>
<reference evidence="2 3" key="1">
    <citation type="journal article" date="2014" name="Nat. Genet.">
        <title>Whole-genome sequence of a flatfish provides insights into ZW sex chromosome evolution and adaptation to a benthic lifestyle.</title>
        <authorList>
            <person name="Chen S."/>
            <person name="Zhang G."/>
            <person name="Shao C."/>
            <person name="Huang Q."/>
            <person name="Liu G."/>
            <person name="Zhang P."/>
            <person name="Song W."/>
            <person name="An N."/>
            <person name="Chalopin D."/>
            <person name="Volff J.N."/>
            <person name="Hong Y."/>
            <person name="Li Q."/>
            <person name="Sha Z."/>
            <person name="Zhou H."/>
            <person name="Xie M."/>
            <person name="Yu Q."/>
            <person name="Liu Y."/>
            <person name="Xiang H."/>
            <person name="Wang N."/>
            <person name="Wu K."/>
            <person name="Yang C."/>
            <person name="Zhou Q."/>
            <person name="Liao X."/>
            <person name="Yang L."/>
            <person name="Hu Q."/>
            <person name="Zhang J."/>
            <person name="Meng L."/>
            <person name="Jin L."/>
            <person name="Tian Y."/>
            <person name="Lian J."/>
            <person name="Yang J."/>
            <person name="Miao G."/>
            <person name="Liu S."/>
            <person name="Liang Z."/>
            <person name="Yan F."/>
            <person name="Li Y."/>
            <person name="Sun B."/>
            <person name="Zhang H."/>
            <person name="Zhang J."/>
            <person name="Zhu Y."/>
            <person name="Du M."/>
            <person name="Zhao Y."/>
            <person name="Schartl M."/>
            <person name="Tang Q."/>
            <person name="Wang J."/>
        </authorList>
    </citation>
    <scope>NUCLEOTIDE SEQUENCE</scope>
</reference>
<dbReference type="GO" id="GO:0070652">
    <property type="term" value="C:HAUS complex"/>
    <property type="evidence" value="ECO:0007669"/>
    <property type="project" value="InterPro"/>
</dbReference>
<protein>
    <submittedName>
        <fullName evidence="2">HAUS augmin like complex subunit 2</fullName>
    </submittedName>
</protein>
<dbReference type="PANTHER" id="PTHR16039:SF1">
    <property type="entry name" value="HAUS AUGMIN-LIKE COMPLEX SUBUNIT 2"/>
    <property type="match status" value="1"/>
</dbReference>
<dbReference type="GO" id="GO:0051225">
    <property type="term" value="P:spindle assembly"/>
    <property type="evidence" value="ECO:0007669"/>
    <property type="project" value="InterPro"/>
</dbReference>
<dbReference type="FunCoup" id="A0A3P8VWI8">
    <property type="interactions" value="1373"/>
</dbReference>
<dbReference type="PANTHER" id="PTHR16039">
    <property type="entry name" value="HAUS AUGMIN-LIKE COMPLEX SUBUNIT 2"/>
    <property type="match status" value="1"/>
</dbReference>
<accession>A0A3P8VWI8</accession>
<keyword evidence="1" id="KW-0175">Coiled coil</keyword>
<feature type="coiled-coil region" evidence="1">
    <location>
        <begin position="53"/>
        <end position="80"/>
    </location>
</feature>
<dbReference type="Ensembl" id="ENSCSET00000018917.1">
    <property type="protein sequence ID" value="ENSCSEP00000018684.1"/>
    <property type="gene ID" value="ENSCSEG00000011975.1"/>
</dbReference>
<dbReference type="RefSeq" id="XP_008312745.1">
    <property type="nucleotide sequence ID" value="XM_008314523.3"/>
</dbReference>
<reference evidence="2" key="3">
    <citation type="submission" date="2025-09" db="UniProtKB">
        <authorList>
            <consortium name="Ensembl"/>
        </authorList>
    </citation>
    <scope>IDENTIFICATION</scope>
</reference>
<evidence type="ECO:0000313" key="2">
    <source>
        <dbReference type="Ensembl" id="ENSCSEP00000018684.1"/>
    </source>
</evidence>
<dbReference type="OrthoDB" id="2436605at2759"/>
<reference evidence="2" key="2">
    <citation type="submission" date="2025-08" db="UniProtKB">
        <authorList>
            <consortium name="Ensembl"/>
        </authorList>
    </citation>
    <scope>IDENTIFICATION</scope>
</reference>
<dbReference type="Pfam" id="PF15003">
    <property type="entry name" value="HAUS2"/>
    <property type="match status" value="1"/>
</dbReference>
<dbReference type="GO" id="GO:1990498">
    <property type="term" value="C:mitotic spindle microtubule"/>
    <property type="evidence" value="ECO:0007669"/>
    <property type="project" value="TreeGrafter"/>
</dbReference>
<dbReference type="GeneID" id="103381912"/>
<evidence type="ECO:0000313" key="3">
    <source>
        <dbReference type="Proteomes" id="UP000265120"/>
    </source>
</evidence>
<dbReference type="RefSeq" id="XP_008312729.1">
    <property type="nucleotide sequence ID" value="XM_008314507.3"/>
</dbReference>
<dbReference type="RefSeq" id="XP_008312737.1">
    <property type="nucleotide sequence ID" value="XM_008314515.3"/>
</dbReference>
<sequence>MNQWEVSPFFVSPAASVLSRCVSRGAMSQEDIDAVSSRPGPAFSSVLQEAEAQLKAQRRLDQLQLELELLKLEKQSADVTHVLPLSGRFQVLQTFCDHLQQLLKEQNSLRQRLMKPLGQTNLPIHAHLHRSVVEVLDMLLDFIETLEKKLDSVQNCSRAREQLSQMYTSLAQLLAQAAEVQTLSNQVLGWQEKGRSLQQ</sequence>
<evidence type="ECO:0000256" key="1">
    <source>
        <dbReference type="SAM" id="Coils"/>
    </source>
</evidence>
<dbReference type="InterPro" id="IPR026242">
    <property type="entry name" value="HAUS2_metazoa"/>
</dbReference>
<dbReference type="GO" id="GO:0007098">
    <property type="term" value="P:centrosome cycle"/>
    <property type="evidence" value="ECO:0007669"/>
    <property type="project" value="InterPro"/>
</dbReference>
<dbReference type="InParanoid" id="A0A3P8VWI8"/>
<organism evidence="2 3">
    <name type="scientific">Cynoglossus semilaevis</name>
    <name type="common">Tongue sole</name>
    <dbReference type="NCBI Taxonomy" id="244447"/>
    <lineage>
        <taxon>Eukaryota</taxon>
        <taxon>Metazoa</taxon>
        <taxon>Chordata</taxon>
        <taxon>Craniata</taxon>
        <taxon>Vertebrata</taxon>
        <taxon>Euteleostomi</taxon>
        <taxon>Actinopterygii</taxon>
        <taxon>Neopterygii</taxon>
        <taxon>Teleostei</taxon>
        <taxon>Neoteleostei</taxon>
        <taxon>Acanthomorphata</taxon>
        <taxon>Carangaria</taxon>
        <taxon>Pleuronectiformes</taxon>
        <taxon>Pleuronectoidei</taxon>
        <taxon>Cynoglossidae</taxon>
        <taxon>Cynoglossinae</taxon>
        <taxon>Cynoglossus</taxon>
    </lineage>
</organism>
<dbReference type="PRINTS" id="PR02088">
    <property type="entry name" value="HAUSAUGMINL2"/>
</dbReference>
<dbReference type="STRING" id="244447.ENSCSEP00000018684"/>
<dbReference type="GeneTree" id="ENSGT00390000004927"/>